<feature type="compositionally biased region" description="Basic and acidic residues" evidence="5">
    <location>
        <begin position="1"/>
        <end position="15"/>
    </location>
</feature>
<evidence type="ECO:0000256" key="3">
    <source>
        <dbReference type="ARBA" id="ARBA00022989"/>
    </source>
</evidence>
<dbReference type="Gene3D" id="1.20.120.1630">
    <property type="match status" value="1"/>
</dbReference>
<dbReference type="GO" id="GO:0090471">
    <property type="term" value="F:9,15,9'-tri-cis-zeta-carotene isomerase activity"/>
    <property type="evidence" value="ECO:0007669"/>
    <property type="project" value="TreeGrafter"/>
</dbReference>
<gene>
    <name evidence="8" type="ORF">TrCOL_g11000</name>
</gene>
<evidence type="ECO:0000256" key="4">
    <source>
        <dbReference type="ARBA" id="ARBA00023136"/>
    </source>
</evidence>
<evidence type="ECO:0000259" key="7">
    <source>
        <dbReference type="Pfam" id="PF07298"/>
    </source>
</evidence>
<dbReference type="OrthoDB" id="41527at2759"/>
<feature type="region of interest" description="Disordered" evidence="5">
    <location>
        <begin position="1"/>
        <end position="29"/>
    </location>
</feature>
<name>A0A9W7L8U4_9STRA</name>
<dbReference type="EMBL" id="BRYA01000130">
    <property type="protein sequence ID" value="GMI40509.1"/>
    <property type="molecule type" value="Genomic_DNA"/>
</dbReference>
<evidence type="ECO:0000313" key="9">
    <source>
        <dbReference type="Proteomes" id="UP001165065"/>
    </source>
</evidence>
<dbReference type="GO" id="GO:0009507">
    <property type="term" value="C:chloroplast"/>
    <property type="evidence" value="ECO:0007669"/>
    <property type="project" value="TreeGrafter"/>
</dbReference>
<protein>
    <recommendedName>
        <fullName evidence="7">NnrU domain-containing protein</fullName>
    </recommendedName>
</protein>
<evidence type="ECO:0000256" key="6">
    <source>
        <dbReference type="SAM" id="Phobius"/>
    </source>
</evidence>
<dbReference type="PANTHER" id="PTHR35988:SF2">
    <property type="entry name" value="15-CIS-ZETA-CAROTENE ISOMERASE, CHLOROPLASTIC"/>
    <property type="match status" value="1"/>
</dbReference>
<comment type="caution">
    <text evidence="8">The sequence shown here is derived from an EMBL/GenBank/DDBJ whole genome shotgun (WGS) entry which is preliminary data.</text>
</comment>
<keyword evidence="3 6" id="KW-1133">Transmembrane helix</keyword>
<sequence>MRVRRNKQERERDQKTFLSSQVGWGEEKREEEGDQLTLVGEDSAAFSLSSQSLSEWSTFTVATSFVLYLVSYVWFLPSGPHIGDAYLHSVQSIVGQDPASTIAAMLLFFAVTHSGLASLRPLSESLIGPRAHRVIFALVSLPLSLSAISYFINHAHDGHQLWDLHHLPLFHSLVFLTDFLSFLLLYPATFNLLEISAVQSPKLHLYDTGVMRITRHPQSVGQVMWCFAHAAWIGTDVVVSASLILIAHHMFSVWNGDRRLQDRYGESFLEVKARTSVVPFLAILEGRQVLPEGYWREWARAPYLAVVMGTTAAYVAHPWMMAGASLLGW</sequence>
<reference evidence="9" key="1">
    <citation type="journal article" date="2023" name="Commun. Biol.">
        <title>Genome analysis of Parmales, the sister group of diatoms, reveals the evolutionary specialization of diatoms from phago-mixotrophs to photoautotrophs.</title>
        <authorList>
            <person name="Ban H."/>
            <person name="Sato S."/>
            <person name="Yoshikawa S."/>
            <person name="Yamada K."/>
            <person name="Nakamura Y."/>
            <person name="Ichinomiya M."/>
            <person name="Sato N."/>
            <person name="Blanc-Mathieu R."/>
            <person name="Endo H."/>
            <person name="Kuwata A."/>
            <person name="Ogata H."/>
        </authorList>
    </citation>
    <scope>NUCLEOTIDE SEQUENCE [LARGE SCALE GENOMIC DNA]</scope>
</reference>
<feature type="transmembrane region" description="Helical" evidence="6">
    <location>
        <begin position="172"/>
        <end position="193"/>
    </location>
</feature>
<feature type="transmembrane region" description="Helical" evidence="6">
    <location>
        <begin position="134"/>
        <end position="152"/>
    </location>
</feature>
<feature type="transmembrane region" description="Helical" evidence="6">
    <location>
        <begin position="102"/>
        <end position="122"/>
    </location>
</feature>
<comment type="subcellular location">
    <subcellularLocation>
        <location evidence="1">Membrane</location>
        <topology evidence="1">Multi-pass membrane protein</topology>
    </subcellularLocation>
</comment>
<proteinExistence type="predicted"/>
<evidence type="ECO:0000313" key="8">
    <source>
        <dbReference type="EMBL" id="GMI40509.1"/>
    </source>
</evidence>
<evidence type="ECO:0000256" key="1">
    <source>
        <dbReference type="ARBA" id="ARBA00004141"/>
    </source>
</evidence>
<feature type="transmembrane region" description="Helical" evidence="6">
    <location>
        <begin position="56"/>
        <end position="75"/>
    </location>
</feature>
<dbReference type="InterPro" id="IPR009915">
    <property type="entry name" value="NnrU_dom"/>
</dbReference>
<keyword evidence="9" id="KW-1185">Reference proteome</keyword>
<keyword evidence="4 6" id="KW-0472">Membrane</keyword>
<dbReference type="PANTHER" id="PTHR35988">
    <property type="entry name" value="15-CIS-ZETA-CAROTENE ISOMERASE, CHLOROPLASTIC"/>
    <property type="match status" value="1"/>
</dbReference>
<dbReference type="Pfam" id="PF07298">
    <property type="entry name" value="NnrU"/>
    <property type="match status" value="1"/>
</dbReference>
<organism evidence="8 9">
    <name type="scientific">Triparma columacea</name>
    <dbReference type="NCBI Taxonomy" id="722753"/>
    <lineage>
        <taxon>Eukaryota</taxon>
        <taxon>Sar</taxon>
        <taxon>Stramenopiles</taxon>
        <taxon>Ochrophyta</taxon>
        <taxon>Bolidophyceae</taxon>
        <taxon>Parmales</taxon>
        <taxon>Triparmaceae</taxon>
        <taxon>Triparma</taxon>
    </lineage>
</organism>
<evidence type="ECO:0000256" key="5">
    <source>
        <dbReference type="SAM" id="MobiDB-lite"/>
    </source>
</evidence>
<accession>A0A9W7L8U4</accession>
<dbReference type="GO" id="GO:0016020">
    <property type="term" value="C:membrane"/>
    <property type="evidence" value="ECO:0007669"/>
    <property type="project" value="UniProtKB-SubCell"/>
</dbReference>
<keyword evidence="2 6" id="KW-0812">Transmembrane</keyword>
<evidence type="ECO:0000256" key="2">
    <source>
        <dbReference type="ARBA" id="ARBA00022692"/>
    </source>
</evidence>
<dbReference type="AlphaFoldDB" id="A0A9W7L8U4"/>
<dbReference type="Proteomes" id="UP001165065">
    <property type="component" value="Unassembled WGS sequence"/>
</dbReference>
<feature type="domain" description="NnrU" evidence="7">
    <location>
        <begin position="103"/>
        <end position="321"/>
    </location>
</feature>